<feature type="chain" id="PRO_5042578205" evidence="2">
    <location>
        <begin position="19"/>
        <end position="433"/>
    </location>
</feature>
<name>A0AAI8YIW2_9PEZI</name>
<organism evidence="3 4">
    <name type="scientific">Anthostomella pinea</name>
    <dbReference type="NCBI Taxonomy" id="933095"/>
    <lineage>
        <taxon>Eukaryota</taxon>
        <taxon>Fungi</taxon>
        <taxon>Dikarya</taxon>
        <taxon>Ascomycota</taxon>
        <taxon>Pezizomycotina</taxon>
        <taxon>Sordariomycetes</taxon>
        <taxon>Xylariomycetidae</taxon>
        <taxon>Xylariales</taxon>
        <taxon>Xylariaceae</taxon>
        <taxon>Anthostomella</taxon>
    </lineage>
</organism>
<sequence>MILPIVVVVALGATLGTANQQLTVGPLVPPSQPTSTLTVTETITIPKRGCARYTTPSDSVTALGVRDEQDSVLAPPQRTVDNADHGLDSDLSNDNIELLVDGKAGVETDTRDKSSLEDLTTATNPSSARTIGLDHTIKQDSDHAANQDSDHGSNRAYYSDWSPSPIFFLALSYWLWSKAYRLGVEAERRKWTEIQEQDLVQNRRAVDSFASRGADGYGAGADMMVARIARSFLALEIGYNLLSRRETSLIDAYWQIFSKIEVVRIIEWDIIFTNGEYDITRGFRKWAFFSGSNLISYLWWNPPSSLDFWLSLIRARGPFDFTDARPAFVHDPSAALRPETLTTISTRINQRFRPHHVNHFDIHFMGVMLDEERYQQLVKEGPVWEETVDVVRTPEGRVMPIEGDDAHLNNCRSCQVLNQVRALNLLGWEHEVK</sequence>
<keyword evidence="4" id="KW-1185">Reference proteome</keyword>
<keyword evidence="2" id="KW-0732">Signal</keyword>
<feature type="compositionally biased region" description="Polar residues" evidence="1">
    <location>
        <begin position="117"/>
        <end position="129"/>
    </location>
</feature>
<evidence type="ECO:0000256" key="1">
    <source>
        <dbReference type="SAM" id="MobiDB-lite"/>
    </source>
</evidence>
<dbReference type="Proteomes" id="UP001295740">
    <property type="component" value="Unassembled WGS sequence"/>
</dbReference>
<proteinExistence type="predicted"/>
<accession>A0AAI8YIW2</accession>
<gene>
    <name evidence="3" type="ORF">KHLLAP_LOCUS6726</name>
</gene>
<evidence type="ECO:0000256" key="2">
    <source>
        <dbReference type="SAM" id="SignalP"/>
    </source>
</evidence>
<dbReference type="EMBL" id="CAUWAG010000008">
    <property type="protein sequence ID" value="CAJ2506258.1"/>
    <property type="molecule type" value="Genomic_DNA"/>
</dbReference>
<feature type="signal peptide" evidence="2">
    <location>
        <begin position="1"/>
        <end position="18"/>
    </location>
</feature>
<evidence type="ECO:0000313" key="3">
    <source>
        <dbReference type="EMBL" id="CAJ2506258.1"/>
    </source>
</evidence>
<dbReference type="AlphaFoldDB" id="A0AAI8YIW2"/>
<evidence type="ECO:0000313" key="4">
    <source>
        <dbReference type="Proteomes" id="UP001295740"/>
    </source>
</evidence>
<comment type="caution">
    <text evidence="3">The sequence shown here is derived from an EMBL/GenBank/DDBJ whole genome shotgun (WGS) entry which is preliminary data.</text>
</comment>
<feature type="region of interest" description="Disordered" evidence="1">
    <location>
        <begin position="109"/>
        <end position="131"/>
    </location>
</feature>
<protein>
    <submittedName>
        <fullName evidence="3">Uu.00g003880.m01.CDS01</fullName>
    </submittedName>
</protein>
<reference evidence="3" key="1">
    <citation type="submission" date="2023-10" db="EMBL/GenBank/DDBJ databases">
        <authorList>
            <person name="Hackl T."/>
        </authorList>
    </citation>
    <scope>NUCLEOTIDE SEQUENCE</scope>
</reference>